<dbReference type="GO" id="GO:0015074">
    <property type="term" value="P:DNA integration"/>
    <property type="evidence" value="ECO:0007669"/>
    <property type="project" value="InterPro"/>
</dbReference>
<dbReference type="InterPro" id="IPR001584">
    <property type="entry name" value="Integrase_cat-core"/>
</dbReference>
<feature type="domain" description="Integrase catalytic" evidence="1">
    <location>
        <begin position="56"/>
        <end position="203"/>
    </location>
</feature>
<dbReference type="Proteomes" id="UP000299102">
    <property type="component" value="Unassembled WGS sequence"/>
</dbReference>
<accession>A0A4C1UL39</accession>
<comment type="caution">
    <text evidence="2">The sequence shown here is derived from an EMBL/GenBank/DDBJ whole genome shotgun (WGS) entry which is preliminary data.</text>
</comment>
<dbReference type="AlphaFoldDB" id="A0A4C1UL39"/>
<evidence type="ECO:0000313" key="3">
    <source>
        <dbReference type="Proteomes" id="UP000299102"/>
    </source>
</evidence>
<organism evidence="2 3">
    <name type="scientific">Eumeta variegata</name>
    <name type="common">Bagworm moth</name>
    <name type="synonym">Eumeta japonica</name>
    <dbReference type="NCBI Taxonomy" id="151549"/>
    <lineage>
        <taxon>Eukaryota</taxon>
        <taxon>Metazoa</taxon>
        <taxon>Ecdysozoa</taxon>
        <taxon>Arthropoda</taxon>
        <taxon>Hexapoda</taxon>
        <taxon>Insecta</taxon>
        <taxon>Pterygota</taxon>
        <taxon>Neoptera</taxon>
        <taxon>Endopterygota</taxon>
        <taxon>Lepidoptera</taxon>
        <taxon>Glossata</taxon>
        <taxon>Ditrysia</taxon>
        <taxon>Tineoidea</taxon>
        <taxon>Psychidae</taxon>
        <taxon>Oiketicinae</taxon>
        <taxon>Eumeta</taxon>
    </lineage>
</organism>
<dbReference type="InterPro" id="IPR012337">
    <property type="entry name" value="RNaseH-like_sf"/>
</dbReference>
<dbReference type="EMBL" id="BGZK01000183">
    <property type="protein sequence ID" value="GBP26676.1"/>
    <property type="molecule type" value="Genomic_DNA"/>
</dbReference>
<dbReference type="PROSITE" id="PS50994">
    <property type="entry name" value="INTEGRASE"/>
    <property type="match status" value="1"/>
</dbReference>
<dbReference type="GO" id="GO:0003676">
    <property type="term" value="F:nucleic acid binding"/>
    <property type="evidence" value="ECO:0007669"/>
    <property type="project" value="InterPro"/>
</dbReference>
<dbReference type="SUPFAM" id="SSF53098">
    <property type="entry name" value="Ribonuclease H-like"/>
    <property type="match status" value="1"/>
</dbReference>
<evidence type="ECO:0000259" key="1">
    <source>
        <dbReference type="PROSITE" id="PS50994"/>
    </source>
</evidence>
<dbReference type="OrthoDB" id="775972at2759"/>
<proteinExistence type="predicted"/>
<dbReference type="Gene3D" id="3.30.420.10">
    <property type="entry name" value="Ribonuclease H-like superfamily/Ribonuclease H"/>
    <property type="match status" value="1"/>
</dbReference>
<protein>
    <recommendedName>
        <fullName evidence="1">Integrase catalytic domain-containing protein</fullName>
    </recommendedName>
</protein>
<keyword evidence="3" id="KW-1185">Reference proteome</keyword>
<dbReference type="PANTHER" id="PTHR38681:SF1">
    <property type="entry name" value="RETROVIRUS-RELATED POL POLYPROTEIN FROM TRANSPOSON 412-LIKE PROTEIN"/>
    <property type="match status" value="1"/>
</dbReference>
<sequence length="203" mass="23782">MKHLSVHNVSPRYAHYPQDDVTKIFLAIDERRHCEMDKKLHTLPEKQNTATHIQRFWNFPSSDRFQHVHIHIGTTTHYRARAPLLYSTIDRQTKWPEAIPTDSITVENVAHTVYQHWIARFGCLITITTDQGRQFKSQILSNLMKIMGIKKNRTTVYPPQSNGIVERWHCMLKIDFEVSPAELTYGYDLQIPGDFFNKNATHL</sequence>
<reference evidence="2 3" key="1">
    <citation type="journal article" date="2019" name="Commun. Biol.">
        <title>The bagworm genome reveals a unique fibroin gene that provides high tensile strength.</title>
        <authorList>
            <person name="Kono N."/>
            <person name="Nakamura H."/>
            <person name="Ohtoshi R."/>
            <person name="Tomita M."/>
            <person name="Numata K."/>
            <person name="Arakawa K."/>
        </authorList>
    </citation>
    <scope>NUCLEOTIDE SEQUENCE [LARGE SCALE GENOMIC DNA]</scope>
</reference>
<dbReference type="InterPro" id="IPR036397">
    <property type="entry name" value="RNaseH_sf"/>
</dbReference>
<dbReference type="PANTHER" id="PTHR38681">
    <property type="entry name" value="RETROVIRUS-RELATED POL POLYPROTEIN FROM TRANSPOSON 412-LIKE PROTEIN-RELATED"/>
    <property type="match status" value="1"/>
</dbReference>
<name>A0A4C1UL39_EUMVA</name>
<gene>
    <name evidence="2" type="ORF">EVAR_23446_1</name>
</gene>
<evidence type="ECO:0000313" key="2">
    <source>
        <dbReference type="EMBL" id="GBP26676.1"/>
    </source>
</evidence>